<dbReference type="InterPro" id="IPR023397">
    <property type="entry name" value="SAM-dep_MeTrfase_MraW_recog"/>
</dbReference>
<comment type="similarity">
    <text evidence="1">Belongs to the methyltransferase superfamily. RsmH family.</text>
</comment>
<dbReference type="PROSITE" id="PS50199">
    <property type="entry name" value="ZF_RANBP2_2"/>
    <property type="match status" value="1"/>
</dbReference>
<evidence type="ECO:0000256" key="6">
    <source>
        <dbReference type="ARBA" id="ARBA00022771"/>
    </source>
</evidence>
<dbReference type="AlphaFoldDB" id="A0A7S4R167"/>
<dbReference type="InterPro" id="IPR029063">
    <property type="entry name" value="SAM-dependent_MTases_sf"/>
</dbReference>
<feature type="region of interest" description="Disordered" evidence="9">
    <location>
        <begin position="453"/>
        <end position="472"/>
    </location>
</feature>
<keyword evidence="4" id="KW-0949">S-adenosyl-L-methionine</keyword>
<evidence type="ECO:0000256" key="5">
    <source>
        <dbReference type="ARBA" id="ARBA00022723"/>
    </source>
</evidence>
<dbReference type="GO" id="GO:0008270">
    <property type="term" value="F:zinc ion binding"/>
    <property type="evidence" value="ECO:0007669"/>
    <property type="project" value="UniProtKB-KW"/>
</dbReference>
<keyword evidence="5" id="KW-0479">Metal-binding</keyword>
<feature type="region of interest" description="Disordered" evidence="9">
    <location>
        <begin position="349"/>
        <end position="408"/>
    </location>
</feature>
<dbReference type="InterPro" id="IPR001876">
    <property type="entry name" value="Znf_RanBP2"/>
</dbReference>
<gene>
    <name evidence="11" type="ORF">AMON00008_LOCUS28773</name>
</gene>
<evidence type="ECO:0000256" key="9">
    <source>
        <dbReference type="SAM" id="MobiDB-lite"/>
    </source>
</evidence>
<protein>
    <recommendedName>
        <fullName evidence="10">RanBP2-type domain-containing protein</fullName>
    </recommendedName>
</protein>
<keyword evidence="7" id="KW-0862">Zinc</keyword>
<dbReference type="SUPFAM" id="SSF53335">
    <property type="entry name" value="S-adenosyl-L-methionine-dependent methyltransferases"/>
    <property type="match status" value="1"/>
</dbReference>
<keyword evidence="3" id="KW-0808">Transferase</keyword>
<evidence type="ECO:0000256" key="4">
    <source>
        <dbReference type="ARBA" id="ARBA00022691"/>
    </source>
</evidence>
<feature type="compositionally biased region" description="Pro residues" evidence="9">
    <location>
        <begin position="100"/>
        <end position="112"/>
    </location>
</feature>
<dbReference type="GO" id="GO:0071424">
    <property type="term" value="F:rRNA (cytosine-N4-)-methyltransferase activity"/>
    <property type="evidence" value="ECO:0007669"/>
    <property type="project" value="TreeGrafter"/>
</dbReference>
<dbReference type="SUPFAM" id="SSF81799">
    <property type="entry name" value="Putative methyltransferase TM0872, insert domain"/>
    <property type="match status" value="1"/>
</dbReference>
<feature type="compositionally biased region" description="Gly residues" evidence="9">
    <location>
        <begin position="113"/>
        <end position="129"/>
    </location>
</feature>
<dbReference type="GO" id="GO:0005737">
    <property type="term" value="C:cytoplasm"/>
    <property type="evidence" value="ECO:0007669"/>
    <property type="project" value="TreeGrafter"/>
</dbReference>
<dbReference type="CDD" id="cd02440">
    <property type="entry name" value="AdoMet_MTases"/>
    <property type="match status" value="1"/>
</dbReference>
<feature type="region of interest" description="Disordered" evidence="9">
    <location>
        <begin position="1"/>
        <end position="239"/>
    </location>
</feature>
<keyword evidence="2" id="KW-0489">Methyltransferase</keyword>
<dbReference type="GO" id="GO:0070475">
    <property type="term" value="P:rRNA base methylation"/>
    <property type="evidence" value="ECO:0007669"/>
    <property type="project" value="TreeGrafter"/>
</dbReference>
<dbReference type="Gene3D" id="1.10.150.170">
    <property type="entry name" value="Putative methyltransferase TM0872, insert domain"/>
    <property type="match status" value="1"/>
</dbReference>
<sequence length="954" mass="99212">MPWGGASTWWDVLPEPGGEAGGSFQSHQWSWGSSAGHAWSGGGGLDVAGPSPDSQCSPGGQKHEGAEPRPWSWGAFAGGPLSRGGGAGTAVTADAEREPGPGPAPGPEPGSGPGPGYGLGPGPGHGPRGQPGETSRSYSSWPWGAPAGGSWGEAVGPGTAAAAGDVRQSPGPGSVLPREPELGARFGLGLGSGPGGGPADPRPEGGPGCGPAPGPGPGPVGPGCGPGAGPGPGLGLGEQAGEAFRSHQWSWGASAGWSWSYGGAAVDAACGAAAAAGDGGAGLDGPARPGPGTCAPAEPHTQEGYTSGWTGAAGYWWEGRRPWSGSTAWGCQSWSAWVAVQSWQGRWSWSGSWGQRDGGASWMQGWPSFSTARSSPSNEALEEPKRSDGSPASSTAADGPSGGMEARRVAVGEGGGSCVPLEASADVGTEGLAAGGLAAREADVPKQVVAQEERSRASSITSPACRGADSKVGSTCEPDPWAAFTARRSGSLGAIYRSGSFGLLEPRAWSALPGLVPERQATLLYEVVEALLQGGGPEATYVDCTFGRGAHTVELLRRLSPSGRVVAFDIDPGAVATARALERSEPRFRCHHRPHGDLLQVLGAESADLGGVLVDLGTQSVQAEDRSRGFALVEDGPLDLRLNTGYGMPASEWLQTASVTELAWVIHEYGEDNDVILAHRLAEGILERQRRSGPYRTVAELADVCRNVKQGLDDRAQHPAKLTLQALRSFLNHEVEELDLVLRGAMQRLRLGGRCVVISYRRREATQVKQFLREQEDADPRFAGIVTPQRLAELYPLLAGDRDWACRQACEPLRPTPQECERYPRSRPALAHILVKEARDPAHLVCLGQAPRPEREQFRKPTPLPFEGSAQPEIAALTGIRSCERDHDLSPSSEFIAEPPAEASPPRAAGGCAVGRGRTGTDWLCPKCGDSQWARRLRCRRCGAPPVASSVLRL</sequence>
<dbReference type="PANTHER" id="PTHR11265">
    <property type="entry name" value="S-ADENOSYL-METHYLTRANSFERASE MRAW"/>
    <property type="match status" value="1"/>
</dbReference>
<dbReference type="Gene3D" id="3.40.50.150">
    <property type="entry name" value="Vaccinia Virus protein VP39"/>
    <property type="match status" value="1"/>
</dbReference>
<evidence type="ECO:0000256" key="8">
    <source>
        <dbReference type="PROSITE-ProRule" id="PRU00322"/>
    </source>
</evidence>
<evidence type="ECO:0000313" key="11">
    <source>
        <dbReference type="EMBL" id="CAE4600459.1"/>
    </source>
</evidence>
<feature type="compositionally biased region" description="Gly residues" evidence="9">
    <location>
        <begin position="186"/>
        <end position="198"/>
    </location>
</feature>
<evidence type="ECO:0000256" key="7">
    <source>
        <dbReference type="ARBA" id="ARBA00022833"/>
    </source>
</evidence>
<name>A0A7S4R167_9DINO</name>
<dbReference type="InterPro" id="IPR002903">
    <property type="entry name" value="RsmH"/>
</dbReference>
<reference evidence="11" key="1">
    <citation type="submission" date="2021-01" db="EMBL/GenBank/DDBJ databases">
        <authorList>
            <person name="Corre E."/>
            <person name="Pelletier E."/>
            <person name="Niang G."/>
            <person name="Scheremetjew M."/>
            <person name="Finn R."/>
            <person name="Kale V."/>
            <person name="Holt S."/>
            <person name="Cochrane G."/>
            <person name="Meng A."/>
            <person name="Brown T."/>
            <person name="Cohen L."/>
        </authorList>
    </citation>
    <scope>NUCLEOTIDE SEQUENCE</scope>
    <source>
        <strain evidence="11">CCMP3105</strain>
    </source>
</reference>
<feature type="region of interest" description="Disordered" evidence="9">
    <location>
        <begin position="287"/>
        <end position="306"/>
    </location>
</feature>
<dbReference type="NCBIfam" id="TIGR00006">
    <property type="entry name" value="16S rRNA (cytosine(1402)-N(4))-methyltransferase RsmH"/>
    <property type="match status" value="1"/>
</dbReference>
<keyword evidence="6 8" id="KW-0863">Zinc-finger</keyword>
<dbReference type="SMART" id="SM00547">
    <property type="entry name" value="ZnF_RBZ"/>
    <property type="match status" value="1"/>
</dbReference>
<dbReference type="PANTHER" id="PTHR11265:SF0">
    <property type="entry name" value="12S RRNA N4-METHYLCYTIDINE METHYLTRANSFERASE"/>
    <property type="match status" value="1"/>
</dbReference>
<accession>A0A7S4R167</accession>
<dbReference type="EMBL" id="HBNR01041443">
    <property type="protein sequence ID" value="CAE4600459.1"/>
    <property type="molecule type" value="Transcribed_RNA"/>
</dbReference>
<evidence type="ECO:0000256" key="3">
    <source>
        <dbReference type="ARBA" id="ARBA00022679"/>
    </source>
</evidence>
<dbReference type="Pfam" id="PF01795">
    <property type="entry name" value="Methyltransf_5"/>
    <property type="match status" value="1"/>
</dbReference>
<feature type="compositionally biased region" description="Low complexity" evidence="9">
    <location>
        <begin position="29"/>
        <end position="38"/>
    </location>
</feature>
<proteinExistence type="inferred from homology"/>
<feature type="compositionally biased region" description="Polar residues" evidence="9">
    <location>
        <begin position="367"/>
        <end position="378"/>
    </location>
</feature>
<evidence type="ECO:0000256" key="2">
    <source>
        <dbReference type="ARBA" id="ARBA00022603"/>
    </source>
</evidence>
<organism evidence="11">
    <name type="scientific">Alexandrium monilatum</name>
    <dbReference type="NCBI Taxonomy" id="311494"/>
    <lineage>
        <taxon>Eukaryota</taxon>
        <taxon>Sar</taxon>
        <taxon>Alveolata</taxon>
        <taxon>Dinophyceae</taxon>
        <taxon>Gonyaulacales</taxon>
        <taxon>Pyrocystaceae</taxon>
        <taxon>Alexandrium</taxon>
    </lineage>
</organism>
<feature type="compositionally biased region" description="Gly residues" evidence="9">
    <location>
        <begin position="221"/>
        <end position="238"/>
    </location>
</feature>
<feature type="domain" description="RanBP2-type" evidence="10">
    <location>
        <begin position="918"/>
        <end position="948"/>
    </location>
</feature>
<evidence type="ECO:0000256" key="1">
    <source>
        <dbReference type="ARBA" id="ARBA00010396"/>
    </source>
</evidence>
<feature type="compositionally biased region" description="Pro residues" evidence="9">
    <location>
        <begin position="210"/>
        <end position="220"/>
    </location>
</feature>
<evidence type="ECO:0000259" key="10">
    <source>
        <dbReference type="PROSITE" id="PS50199"/>
    </source>
</evidence>
<dbReference type="Gene3D" id="4.10.1060.10">
    <property type="entry name" value="Zinc finger, RanBP2-type"/>
    <property type="match status" value="1"/>
</dbReference>